<dbReference type="PANTHER" id="PTHR42852:SF17">
    <property type="entry name" value="THIOREDOXIN-LIKE PROTEIN HI_1115"/>
    <property type="match status" value="1"/>
</dbReference>
<evidence type="ECO:0000259" key="1">
    <source>
        <dbReference type="PROSITE" id="PS51352"/>
    </source>
</evidence>
<dbReference type="AlphaFoldDB" id="A0A1Y5F9C9"/>
<proteinExistence type="predicted"/>
<dbReference type="InterPro" id="IPR013740">
    <property type="entry name" value="Redoxin"/>
</dbReference>
<sequence length="169" mass="19691">MNLGHAQQMLGKVAPEFETFKWYDSSHQIMSPIYLKDFKGKVIYLHFFQSWCPGCLTEGLPMIKKLSEQYKLDNKVKLLAVQTVFEGFSINNESKLRKIRRQFDLEIPMAHDDGGSGNTRGSLLMKKYHTRGTPWVVIISPKGKIIYTNFHIKFKQATELINFYKRRAK</sequence>
<protein>
    <recommendedName>
        <fullName evidence="1">Thioredoxin domain-containing protein</fullName>
    </recommendedName>
</protein>
<accession>A0A1Y5F9C9</accession>
<dbReference type="EMBL" id="MAAO01000006">
    <property type="protein sequence ID" value="OUR97473.1"/>
    <property type="molecule type" value="Genomic_DNA"/>
</dbReference>
<dbReference type="InterPro" id="IPR013766">
    <property type="entry name" value="Thioredoxin_domain"/>
</dbReference>
<evidence type="ECO:0000313" key="3">
    <source>
        <dbReference type="Proteomes" id="UP000196531"/>
    </source>
</evidence>
<feature type="domain" description="Thioredoxin" evidence="1">
    <location>
        <begin position="8"/>
        <end position="169"/>
    </location>
</feature>
<dbReference type="Pfam" id="PF08534">
    <property type="entry name" value="Redoxin"/>
    <property type="match status" value="1"/>
</dbReference>
<dbReference type="CDD" id="cd02966">
    <property type="entry name" value="TlpA_like_family"/>
    <property type="match status" value="1"/>
</dbReference>
<gene>
    <name evidence="2" type="ORF">A9Q84_10340</name>
</gene>
<dbReference type="Proteomes" id="UP000196531">
    <property type="component" value="Unassembled WGS sequence"/>
</dbReference>
<dbReference type="SUPFAM" id="SSF52833">
    <property type="entry name" value="Thioredoxin-like"/>
    <property type="match status" value="1"/>
</dbReference>
<reference evidence="3" key="1">
    <citation type="journal article" date="2017" name="Proc. Natl. Acad. Sci. U.S.A.">
        <title>Simulation of Deepwater Horizon oil plume reveals substrate specialization within a complex community of hydrocarbon-degraders.</title>
        <authorList>
            <person name="Hu P."/>
            <person name="Dubinsky E.A."/>
            <person name="Probst A.J."/>
            <person name="Wang J."/>
            <person name="Sieber C.M.K."/>
            <person name="Tom L.M."/>
            <person name="Gardinali P."/>
            <person name="Banfield J.F."/>
            <person name="Atlas R.M."/>
            <person name="Andersen G.L."/>
        </authorList>
    </citation>
    <scope>NUCLEOTIDE SEQUENCE [LARGE SCALE GENOMIC DNA]</scope>
</reference>
<dbReference type="Gene3D" id="3.40.30.10">
    <property type="entry name" value="Glutaredoxin"/>
    <property type="match status" value="1"/>
</dbReference>
<dbReference type="PROSITE" id="PS51352">
    <property type="entry name" value="THIOREDOXIN_2"/>
    <property type="match status" value="1"/>
</dbReference>
<name>A0A1Y5F9C9_9BACT</name>
<comment type="caution">
    <text evidence="2">The sequence shown here is derived from an EMBL/GenBank/DDBJ whole genome shotgun (WGS) entry which is preliminary data.</text>
</comment>
<dbReference type="InterPro" id="IPR050553">
    <property type="entry name" value="Thioredoxin_ResA/DsbE_sf"/>
</dbReference>
<evidence type="ECO:0000313" key="2">
    <source>
        <dbReference type="EMBL" id="OUR97473.1"/>
    </source>
</evidence>
<dbReference type="InterPro" id="IPR036249">
    <property type="entry name" value="Thioredoxin-like_sf"/>
</dbReference>
<organism evidence="2 3">
    <name type="scientific">Halobacteriovorax marinus</name>
    <dbReference type="NCBI Taxonomy" id="97084"/>
    <lineage>
        <taxon>Bacteria</taxon>
        <taxon>Pseudomonadati</taxon>
        <taxon>Bdellovibrionota</taxon>
        <taxon>Bacteriovoracia</taxon>
        <taxon>Bacteriovoracales</taxon>
        <taxon>Halobacteriovoraceae</taxon>
        <taxon>Halobacteriovorax</taxon>
    </lineage>
</organism>
<dbReference type="GO" id="GO:0016491">
    <property type="term" value="F:oxidoreductase activity"/>
    <property type="evidence" value="ECO:0007669"/>
    <property type="project" value="InterPro"/>
</dbReference>
<dbReference type="PANTHER" id="PTHR42852">
    <property type="entry name" value="THIOL:DISULFIDE INTERCHANGE PROTEIN DSBE"/>
    <property type="match status" value="1"/>
</dbReference>